<dbReference type="EMBL" id="MLGG01000001">
    <property type="protein sequence ID" value="KAK1468429.1"/>
    <property type="molecule type" value="Genomic_DNA"/>
</dbReference>
<comment type="caution">
    <text evidence="11">The sequence shown here is derived from an EMBL/GenBank/DDBJ whole genome shotgun (WGS) entry which is preliminary data.</text>
</comment>
<sequence>MLFSLLLSASLAQASLYSLTSFCGTPDPSDKQIARSLAGRDVGSSGSSLPAANISVPVYLHSVAPNQTALLSQATLEAQFQVLHDTFTKYGITMTLSGTSRTVNASWSTVTNPTDELAMKSALRKGTYQSLNIYVQAIHPTLGRCFYPEADAFPGSETFILDGCQIDANTVPGADSPTGNDRGYMAVHEVGHWFGLPHTFQGGCTGTDYVDDTPAQATPSWNCTVGQDTCPGLPGVDPLYNFMNYQADNCWNEFTPGQVQRMHEQWATFRANSTVSK</sequence>
<keyword evidence="4" id="KW-0479">Metal-binding</keyword>
<dbReference type="InterPro" id="IPR024079">
    <property type="entry name" value="MetalloPept_cat_dom_sf"/>
</dbReference>
<dbReference type="Gene3D" id="3.40.390.10">
    <property type="entry name" value="Collagenase (Catalytic Domain)"/>
    <property type="match status" value="1"/>
</dbReference>
<evidence type="ECO:0000256" key="2">
    <source>
        <dbReference type="ARBA" id="ARBA00008721"/>
    </source>
</evidence>
<keyword evidence="5" id="KW-0732">Signal</keyword>
<accession>A0AAI9V0P2</accession>
<dbReference type="PANTHER" id="PTHR47466">
    <property type="match status" value="1"/>
</dbReference>
<evidence type="ECO:0000256" key="5">
    <source>
        <dbReference type="ARBA" id="ARBA00022729"/>
    </source>
</evidence>
<evidence type="ECO:0000256" key="9">
    <source>
        <dbReference type="ARBA" id="ARBA00023157"/>
    </source>
</evidence>
<dbReference type="GO" id="GO:0046872">
    <property type="term" value="F:metal ion binding"/>
    <property type="evidence" value="ECO:0007669"/>
    <property type="project" value="UniProtKB-KW"/>
</dbReference>
<keyword evidence="12" id="KW-1185">Reference proteome</keyword>
<dbReference type="CDD" id="cd04275">
    <property type="entry name" value="ZnMc_pappalysin_like"/>
    <property type="match status" value="1"/>
</dbReference>
<keyword evidence="3" id="KW-0645">Protease</keyword>
<proteinExistence type="inferred from homology"/>
<dbReference type="PANTHER" id="PTHR47466:SF1">
    <property type="entry name" value="METALLOPROTEASE MEP1 (AFU_ORTHOLOGUE AFUA_1G07730)-RELATED"/>
    <property type="match status" value="1"/>
</dbReference>
<keyword evidence="6" id="KW-0378">Hydrolase</keyword>
<evidence type="ECO:0000256" key="1">
    <source>
        <dbReference type="ARBA" id="ARBA00003174"/>
    </source>
</evidence>
<dbReference type="GO" id="GO:0006508">
    <property type="term" value="P:proteolysis"/>
    <property type="evidence" value="ECO:0007669"/>
    <property type="project" value="UniProtKB-KW"/>
</dbReference>
<comment type="similarity">
    <text evidence="2">Belongs to the peptidase M43B family.</text>
</comment>
<evidence type="ECO:0000256" key="8">
    <source>
        <dbReference type="ARBA" id="ARBA00023049"/>
    </source>
</evidence>
<evidence type="ECO:0000313" key="12">
    <source>
        <dbReference type="Proteomes" id="UP001239795"/>
    </source>
</evidence>
<evidence type="ECO:0000256" key="7">
    <source>
        <dbReference type="ARBA" id="ARBA00022833"/>
    </source>
</evidence>
<reference evidence="11 12" key="1">
    <citation type="submission" date="2016-10" db="EMBL/GenBank/DDBJ databases">
        <title>The genome sequence of Colletotrichum fioriniae PJ7.</title>
        <authorList>
            <person name="Baroncelli R."/>
        </authorList>
    </citation>
    <scope>NUCLEOTIDE SEQUENCE [LARGE SCALE GENOMIC DNA]</scope>
    <source>
        <strain evidence="11">Col 31</strain>
    </source>
</reference>
<dbReference type="InterPro" id="IPR008754">
    <property type="entry name" value="Peptidase_M43"/>
</dbReference>
<comment type="function">
    <text evidence="1">Secreted metalloproteinase that allows assimilation of proteinaceous substrates.</text>
</comment>
<dbReference type="Proteomes" id="UP001239795">
    <property type="component" value="Unassembled WGS sequence"/>
</dbReference>
<name>A0AAI9V0P2_9PEZI</name>
<dbReference type="SUPFAM" id="SSF55486">
    <property type="entry name" value="Metalloproteases ('zincins'), catalytic domain"/>
    <property type="match status" value="1"/>
</dbReference>
<dbReference type="Pfam" id="PF05572">
    <property type="entry name" value="Peptidase_M43"/>
    <property type="match status" value="1"/>
</dbReference>
<keyword evidence="7" id="KW-0862">Zinc</keyword>
<evidence type="ECO:0000313" key="11">
    <source>
        <dbReference type="EMBL" id="KAK1468429.1"/>
    </source>
</evidence>
<dbReference type="AlphaFoldDB" id="A0AAI9V0P2"/>
<evidence type="ECO:0000259" key="10">
    <source>
        <dbReference type="Pfam" id="PF05572"/>
    </source>
</evidence>
<protein>
    <submittedName>
        <fullName evidence="11">Metalloprotease 1</fullName>
    </submittedName>
</protein>
<evidence type="ECO:0000256" key="3">
    <source>
        <dbReference type="ARBA" id="ARBA00022670"/>
    </source>
</evidence>
<dbReference type="GO" id="GO:0008237">
    <property type="term" value="F:metallopeptidase activity"/>
    <property type="evidence" value="ECO:0007669"/>
    <property type="project" value="UniProtKB-KW"/>
</dbReference>
<gene>
    <name evidence="11" type="ORF">CMEL01_00196</name>
</gene>
<keyword evidence="8 11" id="KW-0482">Metalloprotease</keyword>
<feature type="domain" description="Peptidase M43 pregnancy-associated plasma-A" evidence="10">
    <location>
        <begin position="176"/>
        <end position="265"/>
    </location>
</feature>
<organism evidence="11 12">
    <name type="scientific">Colletotrichum melonis</name>
    <dbReference type="NCBI Taxonomy" id="1209925"/>
    <lineage>
        <taxon>Eukaryota</taxon>
        <taxon>Fungi</taxon>
        <taxon>Dikarya</taxon>
        <taxon>Ascomycota</taxon>
        <taxon>Pezizomycotina</taxon>
        <taxon>Sordariomycetes</taxon>
        <taxon>Hypocreomycetidae</taxon>
        <taxon>Glomerellales</taxon>
        <taxon>Glomerellaceae</taxon>
        <taxon>Colletotrichum</taxon>
        <taxon>Colletotrichum acutatum species complex</taxon>
    </lineage>
</organism>
<keyword evidence="9" id="KW-1015">Disulfide bond</keyword>
<evidence type="ECO:0000256" key="4">
    <source>
        <dbReference type="ARBA" id="ARBA00022723"/>
    </source>
</evidence>
<evidence type="ECO:0000256" key="6">
    <source>
        <dbReference type="ARBA" id="ARBA00022801"/>
    </source>
</evidence>